<evidence type="ECO:0000256" key="1">
    <source>
        <dbReference type="SAM" id="MobiDB-lite"/>
    </source>
</evidence>
<feature type="compositionally biased region" description="Polar residues" evidence="1">
    <location>
        <begin position="145"/>
        <end position="195"/>
    </location>
</feature>
<evidence type="ECO:0000313" key="3">
    <source>
        <dbReference type="Proteomes" id="UP000078542"/>
    </source>
</evidence>
<gene>
    <name evidence="2" type="ORF">ALC62_07113</name>
</gene>
<dbReference type="EMBL" id="KQ977532">
    <property type="protein sequence ID" value="KYN02122.1"/>
    <property type="molecule type" value="Genomic_DNA"/>
</dbReference>
<sequence>MQEEKDCVSYPFGSIRDNRCKYCLVPTNGYEIRCNGYCNTIAHFICTMCAKQNIELKIDSNDFFCLWCSVYKIEENACQQYQKLIAQTEDLSINNDGNFNQSVVIPETSCTTSKIFGSSKKSNKKFFNISTPTTPTIPNIYTKVSFSTSSSPRRANMSSPRRRTLSLSETDALNRSTALSGNSSILTPEKSSNMPETPPSKPPNVRPLIISNLTATQQSSNVMPKSSTSKSSKNPNENFFLLEYPTSGSSKNSNENFFKLNFPTTPTTPKTKGISGTKSVSPRLPSVRCPRKPRCPSPQTKTDSYEKDLQPARTQHNVEVNSNLPILHEILLEIKQCTELLNERVSYQKTTSSFERDKGNYLKSLNDLMQSNNDTLRIIHTQIHDVQAQCNELCNFSKNILKDNQSTDL</sequence>
<reference evidence="2 3" key="1">
    <citation type="submission" date="2016-03" db="EMBL/GenBank/DDBJ databases">
        <title>Cyphomyrmex costatus WGS genome.</title>
        <authorList>
            <person name="Nygaard S."/>
            <person name="Hu H."/>
            <person name="Boomsma J."/>
            <person name="Zhang G."/>
        </authorList>
    </citation>
    <scope>NUCLEOTIDE SEQUENCE [LARGE SCALE GENOMIC DNA]</scope>
    <source>
        <strain evidence="2">MS0001</strain>
        <tissue evidence="2">Whole body</tissue>
    </source>
</reference>
<feature type="compositionally biased region" description="Pro residues" evidence="1">
    <location>
        <begin position="196"/>
        <end position="205"/>
    </location>
</feature>
<feature type="compositionally biased region" description="Low complexity" evidence="1">
    <location>
        <begin position="219"/>
        <end position="236"/>
    </location>
</feature>
<dbReference type="Proteomes" id="UP000078542">
    <property type="component" value="Unassembled WGS sequence"/>
</dbReference>
<protein>
    <recommendedName>
        <fullName evidence="4">PHD-type domain-containing protein</fullName>
    </recommendedName>
</protein>
<organism evidence="2 3">
    <name type="scientific">Cyphomyrmex costatus</name>
    <dbReference type="NCBI Taxonomy" id="456900"/>
    <lineage>
        <taxon>Eukaryota</taxon>
        <taxon>Metazoa</taxon>
        <taxon>Ecdysozoa</taxon>
        <taxon>Arthropoda</taxon>
        <taxon>Hexapoda</taxon>
        <taxon>Insecta</taxon>
        <taxon>Pterygota</taxon>
        <taxon>Neoptera</taxon>
        <taxon>Endopterygota</taxon>
        <taxon>Hymenoptera</taxon>
        <taxon>Apocrita</taxon>
        <taxon>Aculeata</taxon>
        <taxon>Formicoidea</taxon>
        <taxon>Formicidae</taxon>
        <taxon>Myrmicinae</taxon>
        <taxon>Cyphomyrmex</taxon>
    </lineage>
</organism>
<evidence type="ECO:0000313" key="2">
    <source>
        <dbReference type="EMBL" id="KYN02122.1"/>
    </source>
</evidence>
<evidence type="ECO:0008006" key="4">
    <source>
        <dbReference type="Google" id="ProtNLM"/>
    </source>
</evidence>
<name>A0A195CNR9_9HYME</name>
<feature type="region of interest" description="Disordered" evidence="1">
    <location>
        <begin position="145"/>
        <end position="239"/>
    </location>
</feature>
<feature type="compositionally biased region" description="Low complexity" evidence="1">
    <location>
        <begin position="263"/>
        <end position="272"/>
    </location>
</feature>
<proteinExistence type="predicted"/>
<dbReference type="AlphaFoldDB" id="A0A195CNR9"/>
<feature type="region of interest" description="Disordered" evidence="1">
    <location>
        <begin position="262"/>
        <end position="306"/>
    </location>
</feature>
<accession>A0A195CNR9</accession>
<keyword evidence="3" id="KW-1185">Reference proteome</keyword>